<keyword evidence="3" id="KW-1185">Reference proteome</keyword>
<dbReference type="GO" id="GO:0008168">
    <property type="term" value="F:methyltransferase activity"/>
    <property type="evidence" value="ECO:0007669"/>
    <property type="project" value="UniProtKB-KW"/>
</dbReference>
<accession>A0A1I6FYD1</accession>
<dbReference type="GO" id="GO:0032259">
    <property type="term" value="P:methylation"/>
    <property type="evidence" value="ECO:0007669"/>
    <property type="project" value="UniProtKB-KW"/>
</dbReference>
<dbReference type="AlphaFoldDB" id="A0A1I6FYD1"/>
<evidence type="ECO:0000313" key="3">
    <source>
        <dbReference type="Proteomes" id="UP000199534"/>
    </source>
</evidence>
<dbReference type="STRING" id="400055.SAMN04490243_0912"/>
<dbReference type="RefSeq" id="WP_092981012.1">
    <property type="nucleotide sequence ID" value="NZ_FOYQ01000001.1"/>
</dbReference>
<sequence length="296" mass="33475">MLRLFRKFIYTRSINSLLRSVGKGFGKLWPEGLKLHPSHQIRLKFGSDVRFKLVTNQTSYISRQLYWEGPENFEYSDIFEPLIRKVRGFWDIGGNIGYYTILAGAANPDIQVEVFEPSPGPLGYLKENIALNGLQEQVVVHAIALSDQSGTLDFQEVFNPKFPGLPNLSGEHNLGTKEGLNAQRIRVEAKTLDSFQEGKAPMDLVKIDVEGAEPMVLRGGMERIRTERPIIICELLFNRNETEIEALIKPLGYQLYAHQDKGLSPIETLVRETDNGVRNVFMIPAEKVAIVTEFLI</sequence>
<dbReference type="NCBIfam" id="TIGR01444">
    <property type="entry name" value="fkbM_fam"/>
    <property type="match status" value="1"/>
</dbReference>
<gene>
    <name evidence="2" type="ORF">SAMN04490243_0912</name>
</gene>
<dbReference type="InterPro" id="IPR006342">
    <property type="entry name" value="FkbM_mtfrase"/>
</dbReference>
<dbReference type="PANTHER" id="PTHR34203">
    <property type="entry name" value="METHYLTRANSFERASE, FKBM FAMILY PROTEIN"/>
    <property type="match status" value="1"/>
</dbReference>
<evidence type="ECO:0000259" key="1">
    <source>
        <dbReference type="Pfam" id="PF05050"/>
    </source>
</evidence>
<proteinExistence type="predicted"/>
<dbReference type="InterPro" id="IPR029063">
    <property type="entry name" value="SAM-dependent_MTases_sf"/>
</dbReference>
<keyword evidence="2" id="KW-0489">Methyltransferase</keyword>
<dbReference type="OrthoDB" id="9812600at2"/>
<name>A0A1I6FYD1_9FLAO</name>
<dbReference type="PANTHER" id="PTHR34203:SF15">
    <property type="entry name" value="SLL1173 PROTEIN"/>
    <property type="match status" value="1"/>
</dbReference>
<dbReference type="Proteomes" id="UP000199534">
    <property type="component" value="Unassembled WGS sequence"/>
</dbReference>
<dbReference type="InterPro" id="IPR052514">
    <property type="entry name" value="SAM-dependent_MTase"/>
</dbReference>
<evidence type="ECO:0000313" key="2">
    <source>
        <dbReference type="EMBL" id="SFR34943.1"/>
    </source>
</evidence>
<dbReference type="Gene3D" id="3.40.50.150">
    <property type="entry name" value="Vaccinia Virus protein VP39"/>
    <property type="match status" value="1"/>
</dbReference>
<protein>
    <submittedName>
        <fullName evidence="2">Methyltransferase, FkbM family</fullName>
    </submittedName>
</protein>
<dbReference type="EMBL" id="FOYQ01000001">
    <property type="protein sequence ID" value="SFR34943.1"/>
    <property type="molecule type" value="Genomic_DNA"/>
</dbReference>
<dbReference type="Pfam" id="PF05050">
    <property type="entry name" value="Methyltransf_21"/>
    <property type="match status" value="1"/>
</dbReference>
<organism evidence="2 3">
    <name type="scientific">Robiginitalea myxolifaciens</name>
    <dbReference type="NCBI Taxonomy" id="400055"/>
    <lineage>
        <taxon>Bacteria</taxon>
        <taxon>Pseudomonadati</taxon>
        <taxon>Bacteroidota</taxon>
        <taxon>Flavobacteriia</taxon>
        <taxon>Flavobacteriales</taxon>
        <taxon>Flavobacteriaceae</taxon>
        <taxon>Robiginitalea</taxon>
    </lineage>
</organism>
<keyword evidence="2" id="KW-0808">Transferase</keyword>
<reference evidence="2 3" key="1">
    <citation type="submission" date="2016-10" db="EMBL/GenBank/DDBJ databases">
        <authorList>
            <person name="de Groot N.N."/>
        </authorList>
    </citation>
    <scope>NUCLEOTIDE SEQUENCE [LARGE SCALE GENOMIC DNA]</scope>
    <source>
        <strain evidence="2 3">DSM 21019</strain>
    </source>
</reference>
<dbReference type="SUPFAM" id="SSF53335">
    <property type="entry name" value="S-adenosyl-L-methionine-dependent methyltransferases"/>
    <property type="match status" value="1"/>
</dbReference>
<feature type="domain" description="Methyltransferase FkbM" evidence="1">
    <location>
        <begin position="91"/>
        <end position="254"/>
    </location>
</feature>